<evidence type="ECO:0000313" key="3">
    <source>
        <dbReference type="Proteomes" id="UP000751190"/>
    </source>
</evidence>
<dbReference type="OrthoDB" id="10262585at2759"/>
<name>A0A8J5XAL8_DIALT</name>
<gene>
    <name evidence="2" type="ORF">KFE25_000312</name>
    <name evidence="1" type="ORF">KFE25_010438</name>
</gene>
<accession>A0A8J5XAL8</accession>
<dbReference type="AlphaFoldDB" id="A0A8J5XAL8"/>
<sequence>MVSASSTSTLSYVSIAGGSLMAEKLPLSYCQSWPLWCTSAVGDGRLAMRRVNPSADGDDERGSWVDPLTFEDMWLPEDLPFPSFHLALTLVLKDGTPRYVAPGLDSTVASAGREWRNRGLCSVPMAKTWLPWRHTPIAQMRLSAYVQPPTPPDAPADGSDGARCQPLAVLVPVEKAFEMAAEVLADAPSELANGFSYLTVRLPLDDESLLASAALVPGARLRVFLSDAESFPTALGSSDDSWAWERGECDVRLMQVSPGGTSAYLPDVYRPLFENQKLYTARSGLVRPV</sequence>
<keyword evidence="3" id="KW-1185">Reference proteome</keyword>
<organism evidence="1 3">
    <name type="scientific">Diacronema lutheri</name>
    <name type="common">Unicellular marine alga</name>
    <name type="synonym">Monochrysis lutheri</name>
    <dbReference type="NCBI Taxonomy" id="2081491"/>
    <lineage>
        <taxon>Eukaryota</taxon>
        <taxon>Haptista</taxon>
        <taxon>Haptophyta</taxon>
        <taxon>Pavlovophyceae</taxon>
        <taxon>Pavlovales</taxon>
        <taxon>Pavlovaceae</taxon>
        <taxon>Diacronema</taxon>
    </lineage>
</organism>
<evidence type="ECO:0000313" key="1">
    <source>
        <dbReference type="EMBL" id="KAG8457022.1"/>
    </source>
</evidence>
<comment type="caution">
    <text evidence="1">The sequence shown here is derived from an EMBL/GenBank/DDBJ whole genome shotgun (WGS) entry which is preliminary data.</text>
</comment>
<dbReference type="EMBL" id="JAGTXO010000014">
    <property type="protein sequence ID" value="KAG8464144.1"/>
    <property type="molecule type" value="Genomic_DNA"/>
</dbReference>
<protein>
    <submittedName>
        <fullName evidence="1">Uncharacterized protein</fullName>
    </submittedName>
</protein>
<proteinExistence type="predicted"/>
<dbReference type="OMA" id="HTWEPVE"/>
<dbReference type="EMBL" id="JAGTXO010000088">
    <property type="protein sequence ID" value="KAG8457022.1"/>
    <property type="molecule type" value="Genomic_DNA"/>
</dbReference>
<dbReference type="Proteomes" id="UP000751190">
    <property type="component" value="Unassembled WGS sequence"/>
</dbReference>
<reference evidence="1" key="1">
    <citation type="submission" date="2021-05" db="EMBL/GenBank/DDBJ databases">
        <title>The genome of the haptophyte Pavlova lutheri (Diacronema luteri, Pavlovales) - a model for lipid biosynthesis in eukaryotic algae.</title>
        <authorList>
            <person name="Hulatt C.J."/>
            <person name="Posewitz M.C."/>
        </authorList>
    </citation>
    <scope>NUCLEOTIDE SEQUENCE</scope>
    <source>
        <strain evidence="1">NIVA-4/92</strain>
    </source>
</reference>
<evidence type="ECO:0000313" key="2">
    <source>
        <dbReference type="EMBL" id="KAG8464144.1"/>
    </source>
</evidence>